<sequence>MATLTNLTLADDVSVPSGVTLVVSDGNTLTVNTGKTLDLTGGSLALMNNATFTVNGTVNAKSTTSETSYGIVIVPGETTAAATINGSGIIHLTTPGILLAVSAGQKLTLSGTVILDGLTTDTNYPGTSIPYPTGIGGDPINNTYSLIFVGGELNMQGGTITGNYNSDTSQRDGGGVEINKAESGNGVARFTMSGDAKVSGNKAAQGGGGVNVCQGGTFIMNGGTVSGNSAAYAGGVRVEPGNSGAVTTFTMIGGTVYGSGEIAPNANRATGWGASLGKRNGGTAQYGNLAPIALDESSGRGTSTTLTGHN</sequence>
<dbReference type="RefSeq" id="WP_015708639.1">
    <property type="nucleotide sequence ID" value="NC_015578.1"/>
</dbReference>
<dbReference type="KEGG" id="tpi:TREPR_1463"/>
<evidence type="ECO:0000313" key="1">
    <source>
        <dbReference type="EMBL" id="AEF86644.1"/>
    </source>
</evidence>
<proteinExistence type="predicted"/>
<protein>
    <submittedName>
        <fullName evidence="1">Outer membrane autotransporter barrel domain protein</fullName>
    </submittedName>
</protein>
<organism evidence="1 2">
    <name type="scientific">Treponema primitia (strain ATCC BAA-887 / DSM 12427 / ZAS-2)</name>
    <dbReference type="NCBI Taxonomy" id="545694"/>
    <lineage>
        <taxon>Bacteria</taxon>
        <taxon>Pseudomonadati</taxon>
        <taxon>Spirochaetota</taxon>
        <taxon>Spirochaetia</taxon>
        <taxon>Spirochaetales</taxon>
        <taxon>Treponemataceae</taxon>
        <taxon>Treponema</taxon>
    </lineage>
</organism>
<dbReference type="EMBL" id="CP001843">
    <property type="protein sequence ID" value="AEF86644.1"/>
    <property type="molecule type" value="Genomic_DNA"/>
</dbReference>
<evidence type="ECO:0000313" key="2">
    <source>
        <dbReference type="Proteomes" id="UP000009223"/>
    </source>
</evidence>
<name>F5YQ37_TREPZ</name>
<dbReference type="AlphaFoldDB" id="F5YQ37"/>
<reference evidence="2" key="1">
    <citation type="submission" date="2009-12" db="EMBL/GenBank/DDBJ databases">
        <title>Complete sequence of Treponema primitia strain ZAS-2.</title>
        <authorList>
            <person name="Tetu S.G."/>
            <person name="Matson E."/>
            <person name="Ren Q."/>
            <person name="Seshadri R."/>
            <person name="Elbourne L."/>
            <person name="Hassan K.A."/>
            <person name="Durkin A."/>
            <person name="Radune D."/>
            <person name="Mohamoud Y."/>
            <person name="Shay R."/>
            <person name="Jin S."/>
            <person name="Zhang X."/>
            <person name="Lucey K."/>
            <person name="Ballor N.R."/>
            <person name="Ottesen E."/>
            <person name="Rosenthal R."/>
            <person name="Allen A."/>
            <person name="Leadbetter J.R."/>
            <person name="Paulsen I.T."/>
        </authorList>
    </citation>
    <scope>NUCLEOTIDE SEQUENCE [LARGE SCALE GENOMIC DNA]</scope>
    <source>
        <strain evidence="2">ATCC BAA-887 / DSM 12427 / ZAS-2</strain>
    </source>
</reference>
<gene>
    <name evidence="1" type="ordered locus">TREPR_1463</name>
</gene>
<reference evidence="1 2" key="2">
    <citation type="journal article" date="2011" name="ISME J.">
        <title>RNA-seq reveals cooperative metabolic interactions between two termite-gut spirochete species in co-culture.</title>
        <authorList>
            <person name="Rosenthal A.Z."/>
            <person name="Matson E.G."/>
            <person name="Eldar A."/>
            <person name="Leadbetter J.R."/>
        </authorList>
    </citation>
    <scope>NUCLEOTIDE SEQUENCE [LARGE SCALE GENOMIC DNA]</scope>
    <source>
        <strain evidence="2">ATCC BAA-887 / DSM 12427 / ZAS-2</strain>
    </source>
</reference>
<accession>F5YQ37</accession>
<dbReference type="Proteomes" id="UP000009223">
    <property type="component" value="Chromosome"/>
</dbReference>
<keyword evidence="2" id="KW-1185">Reference proteome</keyword>
<dbReference type="HOGENOM" id="CLU_896980_0_0_12"/>